<gene>
    <name evidence="1" type="primary">271</name>
    <name evidence="1" type="ORF">SEA_PUMPERNICKEL_271</name>
</gene>
<dbReference type="Proteomes" id="UP000827768">
    <property type="component" value="Segment"/>
</dbReference>
<dbReference type="GeneID" id="80019912"/>
<organism evidence="1 2">
    <name type="scientific">Microbacterium phage Pumpernickel</name>
    <dbReference type="NCBI Taxonomy" id="2885983"/>
    <lineage>
        <taxon>Viruses</taxon>
        <taxon>Duplodnaviria</taxon>
        <taxon>Heunggongvirae</taxon>
        <taxon>Uroviricota</taxon>
        <taxon>Caudoviricetes</taxon>
        <taxon>Pumpernickelvirus</taxon>
        <taxon>Pumpernickelvirus pumpernickel</taxon>
    </lineage>
</organism>
<proteinExistence type="predicted"/>
<evidence type="ECO:0000313" key="1">
    <source>
        <dbReference type="EMBL" id="UDL16021.1"/>
    </source>
</evidence>
<protein>
    <submittedName>
        <fullName evidence="1">Uncharacterized protein</fullName>
    </submittedName>
</protein>
<accession>A0AAE9C305</accession>
<dbReference type="EMBL" id="OK040790">
    <property type="protein sequence ID" value="UDL16021.1"/>
    <property type="molecule type" value="Genomic_DNA"/>
</dbReference>
<evidence type="ECO:0000313" key="2">
    <source>
        <dbReference type="Proteomes" id="UP000827768"/>
    </source>
</evidence>
<keyword evidence="2" id="KW-1185">Reference proteome</keyword>
<dbReference type="KEGG" id="vg:80019912"/>
<sequence length="89" mass="10271">MSVTEAKDINGDPMFVAESIQGNTLQFEKNFQTLEAYRTHSSGEEKYYILVQNGSKSATILLGDEDMMDLFQGWLALREDYRRRDEAKK</sequence>
<reference evidence="1" key="1">
    <citation type="submission" date="2021-09" db="EMBL/GenBank/DDBJ databases">
        <authorList>
            <person name="Andersen S.H."/>
            <person name="Beall E.A."/>
            <person name="Cappelle B."/>
            <person name="Falteisek K.J."/>
            <person name="Fenske B.A."/>
            <person name="Gansluckner N.W."/>
            <person name="Gilbertson S.M."/>
            <person name="Krings K.J."/>
            <person name="Mobeck M."/>
            <person name="Odeku J.O."/>
            <person name="Poncelet M.E."/>
            <person name="Rohr J.R."/>
            <person name="Rolands L."/>
            <person name="Whipple C.D."/>
            <person name="Whipple E.M."/>
            <person name="Spring A.M."/>
            <person name="Klyczek K."/>
            <person name="Garlena R.A."/>
            <person name="Russell D.A."/>
            <person name="Pope W.H."/>
            <person name="Jacobs-Sera D."/>
            <person name="Hatfull G.F."/>
        </authorList>
    </citation>
    <scope>NUCLEOTIDE SEQUENCE</scope>
</reference>
<name>A0AAE9C305_9CAUD</name>
<dbReference type="RefSeq" id="YP_010755261.1">
    <property type="nucleotide sequence ID" value="NC_073468.1"/>
</dbReference>